<dbReference type="Proteomes" id="UP000294933">
    <property type="component" value="Unassembled WGS sequence"/>
</dbReference>
<evidence type="ECO:0008006" key="3">
    <source>
        <dbReference type="Google" id="ProtNLM"/>
    </source>
</evidence>
<evidence type="ECO:0000313" key="2">
    <source>
        <dbReference type="Proteomes" id="UP000294933"/>
    </source>
</evidence>
<name>A0A4Y7PKP5_9AGAM</name>
<keyword evidence="2" id="KW-1185">Reference proteome</keyword>
<dbReference type="STRING" id="50990.A0A4Y7PKP5"/>
<proteinExistence type="predicted"/>
<protein>
    <recommendedName>
        <fullName evidence="3">F-box domain-containing protein</fullName>
    </recommendedName>
</protein>
<evidence type="ECO:0000313" key="1">
    <source>
        <dbReference type="EMBL" id="TDL15678.1"/>
    </source>
</evidence>
<dbReference type="AlphaFoldDB" id="A0A4Y7PKP5"/>
<gene>
    <name evidence="1" type="ORF">BD410DRAFT_100024</name>
</gene>
<dbReference type="SUPFAM" id="SSF52047">
    <property type="entry name" value="RNI-like"/>
    <property type="match status" value="1"/>
</dbReference>
<sequence>MARISEDNSTVRRFEKSLSTAQTLMPELLYDIFLHCVSRRTDWVDDWDPRRSLRCLSNAPLLLGRVCSSWRSASISSPGLWADLAVGDANFSLVDFEKDFKGIQHWISKSGSRPLSILIYYPQYYSYGTLLSPILESLVSQSWRWEEITLTVPSEFENIIFAPFRTGNLPQLVKFSSNITGDGSAEIVLSSAPRLQSLQHYGEGAHIDFRGATHDIKWIEINHADDLDNWISLTDLFTCFTHCPMLENLNILILREASLPDELPPTIKLPHLTHLLLLFSTGIDPGRLFDRLFLPMLISLELFMKSDDIEYTDWPHIQTMLARSRPPLKTVRLDFVPITEATLIGCLSFIPTLVSLEFEGVQCSDAILGSLIVDEADAGGSNNLCPWLERIDFGNNWHFSERALIEMIVSRMKNANNTNGTRGRALTFIQCPFAFRHIRSNPDISECLKDGLVLMGCD</sequence>
<dbReference type="EMBL" id="ML170266">
    <property type="protein sequence ID" value="TDL15678.1"/>
    <property type="molecule type" value="Genomic_DNA"/>
</dbReference>
<accession>A0A4Y7PKP5</accession>
<dbReference type="InterPro" id="IPR032675">
    <property type="entry name" value="LRR_dom_sf"/>
</dbReference>
<dbReference type="VEuPathDB" id="FungiDB:BD410DRAFT_100024"/>
<reference evidence="1 2" key="1">
    <citation type="submission" date="2018-06" db="EMBL/GenBank/DDBJ databases">
        <title>A transcriptomic atlas of mushroom development highlights an independent origin of complex multicellularity.</title>
        <authorList>
            <consortium name="DOE Joint Genome Institute"/>
            <person name="Krizsan K."/>
            <person name="Almasi E."/>
            <person name="Merenyi Z."/>
            <person name="Sahu N."/>
            <person name="Viragh M."/>
            <person name="Koszo T."/>
            <person name="Mondo S."/>
            <person name="Kiss B."/>
            <person name="Balint B."/>
            <person name="Kues U."/>
            <person name="Barry K."/>
            <person name="Hegedus J.C."/>
            <person name="Henrissat B."/>
            <person name="Johnson J."/>
            <person name="Lipzen A."/>
            <person name="Ohm R."/>
            <person name="Nagy I."/>
            <person name="Pangilinan J."/>
            <person name="Yan J."/>
            <person name="Xiong Y."/>
            <person name="Grigoriev I.V."/>
            <person name="Hibbett D.S."/>
            <person name="Nagy L.G."/>
        </authorList>
    </citation>
    <scope>NUCLEOTIDE SEQUENCE [LARGE SCALE GENOMIC DNA]</scope>
    <source>
        <strain evidence="1 2">SZMC22713</strain>
    </source>
</reference>
<organism evidence="1 2">
    <name type="scientific">Rickenella mellea</name>
    <dbReference type="NCBI Taxonomy" id="50990"/>
    <lineage>
        <taxon>Eukaryota</taxon>
        <taxon>Fungi</taxon>
        <taxon>Dikarya</taxon>
        <taxon>Basidiomycota</taxon>
        <taxon>Agaricomycotina</taxon>
        <taxon>Agaricomycetes</taxon>
        <taxon>Hymenochaetales</taxon>
        <taxon>Rickenellaceae</taxon>
        <taxon>Rickenella</taxon>
    </lineage>
</organism>
<dbReference type="OrthoDB" id="2269034at2759"/>
<dbReference type="Gene3D" id="3.80.10.10">
    <property type="entry name" value="Ribonuclease Inhibitor"/>
    <property type="match status" value="1"/>
</dbReference>